<dbReference type="InterPro" id="IPR019349">
    <property type="entry name" value="Ribosomal_mS35_mit"/>
</dbReference>
<keyword evidence="3" id="KW-1185">Reference proteome</keyword>
<dbReference type="OrthoDB" id="283424at2759"/>
<dbReference type="Pfam" id="PF10213">
    <property type="entry name" value="MRP-S28"/>
    <property type="match status" value="1"/>
</dbReference>
<dbReference type="RefSeq" id="XP_028664040.1">
    <property type="nucleotide sequence ID" value="XM_028808207.2"/>
</dbReference>
<protein>
    <submittedName>
        <fullName evidence="2">Mitochondrial ribosomal protein S35</fullName>
    </submittedName>
</protein>
<dbReference type="Ensembl" id="ENSECRT00000000714.1">
    <property type="protein sequence ID" value="ENSECRP00000000701.1"/>
    <property type="gene ID" value="ENSECRG00000000436.1"/>
</dbReference>
<gene>
    <name evidence="2" type="primary">MRPS35</name>
    <name evidence="2" type="synonym">mrps35</name>
</gene>
<sequence length="330" mass="37876">MAAYTFIHAVSSLSSLSCVWRKRVWNGISRAVVSSSTSREKKDAVTRGNRATLARRAKRLPIMPRIEKMPVNQEWSSVYPTACSFKPNAVPLPIRMGYPVKNSIPAEKKGNLELIKIPNFLHLTPLAVKKHCSALKAFCTTWPDVLDSDSKFQKHFPIQVESKNFVSSGPSLRNPNARIVTLFVKLKDLNLDHHSEKKLIKLAGERYNPKTDTIAITADRCPLRRQNYDYAMYLLTVLYHESWKHETWEEEKTKVDHDEYIWNSSISQMHIINTLLRMKGLEDSPTTREELMNSVDLQEFRNSVTTLKNTEETESSILQYKESVKKVLGL</sequence>
<dbReference type="GeneID" id="114656565"/>
<dbReference type="InterPro" id="IPR039848">
    <property type="entry name" value="Ribosomal_mS35_mt"/>
</dbReference>
<dbReference type="AlphaFoldDB" id="A0A8C4X2I5"/>
<dbReference type="PANTHER" id="PTHR13490:SF0">
    <property type="entry name" value="SMALL RIBOSOMAL SUBUNIT PROTEIN MS35"/>
    <property type="match status" value="1"/>
</dbReference>
<dbReference type="GO" id="GO:0003735">
    <property type="term" value="F:structural constituent of ribosome"/>
    <property type="evidence" value="ECO:0007669"/>
    <property type="project" value="InterPro"/>
</dbReference>
<reference evidence="2" key="1">
    <citation type="submission" date="2021-06" db="EMBL/GenBank/DDBJ databases">
        <authorList>
            <consortium name="Wellcome Sanger Institute Data Sharing"/>
        </authorList>
    </citation>
    <scope>NUCLEOTIDE SEQUENCE [LARGE SCALE GENOMIC DNA]</scope>
</reference>
<evidence type="ECO:0000259" key="1">
    <source>
        <dbReference type="Pfam" id="PF10213"/>
    </source>
</evidence>
<dbReference type="GeneTree" id="ENSGT00390000003443"/>
<name>A0A8C4X2I5_ERPCA</name>
<dbReference type="Proteomes" id="UP000694620">
    <property type="component" value="Chromosome 1"/>
</dbReference>
<dbReference type="PANTHER" id="PTHR13490">
    <property type="entry name" value="MITOCHONDRIAL 28S RIBOSOMAL PROTEIN S28"/>
    <property type="match status" value="1"/>
</dbReference>
<dbReference type="GO" id="GO:0032543">
    <property type="term" value="P:mitochondrial translation"/>
    <property type="evidence" value="ECO:0007669"/>
    <property type="project" value="InterPro"/>
</dbReference>
<reference evidence="2" key="3">
    <citation type="submission" date="2025-09" db="UniProtKB">
        <authorList>
            <consortium name="Ensembl"/>
        </authorList>
    </citation>
    <scope>IDENTIFICATION</scope>
</reference>
<organism evidence="2 3">
    <name type="scientific">Erpetoichthys calabaricus</name>
    <name type="common">Rope fish</name>
    <name type="synonym">Calamoichthys calabaricus</name>
    <dbReference type="NCBI Taxonomy" id="27687"/>
    <lineage>
        <taxon>Eukaryota</taxon>
        <taxon>Metazoa</taxon>
        <taxon>Chordata</taxon>
        <taxon>Craniata</taxon>
        <taxon>Vertebrata</taxon>
        <taxon>Euteleostomi</taxon>
        <taxon>Actinopterygii</taxon>
        <taxon>Polypteriformes</taxon>
        <taxon>Polypteridae</taxon>
        <taxon>Erpetoichthys</taxon>
    </lineage>
</organism>
<dbReference type="CTD" id="60488"/>
<accession>A0A8C4X2I5</accession>
<dbReference type="GO" id="GO:0005763">
    <property type="term" value="C:mitochondrial small ribosomal subunit"/>
    <property type="evidence" value="ECO:0007669"/>
    <property type="project" value="TreeGrafter"/>
</dbReference>
<proteinExistence type="predicted"/>
<evidence type="ECO:0000313" key="2">
    <source>
        <dbReference type="Ensembl" id="ENSECRP00000000701.1"/>
    </source>
</evidence>
<evidence type="ECO:0000313" key="3">
    <source>
        <dbReference type="Proteomes" id="UP000694620"/>
    </source>
</evidence>
<feature type="domain" description="Small ribosomal subunit protein mS35 mitochondrial conserved" evidence="1">
    <location>
        <begin position="173"/>
        <end position="244"/>
    </location>
</feature>
<reference evidence="2" key="2">
    <citation type="submission" date="2025-08" db="UniProtKB">
        <authorList>
            <consortium name="Ensembl"/>
        </authorList>
    </citation>
    <scope>IDENTIFICATION</scope>
</reference>